<reference evidence="1" key="1">
    <citation type="submission" date="2021-02" db="EMBL/GenBank/DDBJ databases">
        <title>Infant gut strain persistence is associated with maternal origin, phylogeny, and functional potential including surface adhesion and iron acquisition.</title>
        <authorList>
            <person name="Lou Y.C."/>
        </authorList>
    </citation>
    <scope>NUCLEOTIDE SEQUENCE</scope>
    <source>
        <strain evidence="1">L3_060_052G1_dasL3_060_052G1_concoct_1</strain>
    </source>
</reference>
<evidence type="ECO:0000313" key="2">
    <source>
        <dbReference type="Proteomes" id="UP000748991"/>
    </source>
</evidence>
<dbReference type="EMBL" id="JAGZZP010000010">
    <property type="protein sequence ID" value="MBS6535370.1"/>
    <property type="molecule type" value="Genomic_DNA"/>
</dbReference>
<dbReference type="AlphaFoldDB" id="A0A943SRH7"/>
<organism evidence="1 2">
    <name type="scientific">Peptoniphilus harei</name>
    <dbReference type="NCBI Taxonomy" id="54005"/>
    <lineage>
        <taxon>Bacteria</taxon>
        <taxon>Bacillati</taxon>
        <taxon>Bacillota</taxon>
        <taxon>Tissierellia</taxon>
        <taxon>Tissierellales</taxon>
        <taxon>Peptoniphilaceae</taxon>
        <taxon>Peptoniphilus</taxon>
    </lineage>
</organism>
<protein>
    <submittedName>
        <fullName evidence="1">Uncharacterized protein</fullName>
    </submittedName>
</protein>
<name>A0A943SRH7_9FIRM</name>
<comment type="caution">
    <text evidence="1">The sequence shown here is derived from an EMBL/GenBank/DDBJ whole genome shotgun (WGS) entry which is preliminary data.</text>
</comment>
<accession>A0A943SRH7</accession>
<dbReference type="Proteomes" id="UP000748991">
    <property type="component" value="Unassembled WGS sequence"/>
</dbReference>
<evidence type="ECO:0000313" key="1">
    <source>
        <dbReference type="EMBL" id="MBS6535370.1"/>
    </source>
</evidence>
<dbReference type="RefSeq" id="WP_278637941.1">
    <property type="nucleotide sequence ID" value="NZ_JAGZZP010000010.1"/>
</dbReference>
<sequence length="144" mass="17714">MSYVFKEEKDMTFEEARESVFDRVSRTALTKDDIEDLFAEKDYLDRLIKEVKENFNIFKSGDFEIYYENGFVMDQVLEYRLDIPITQEFFDDYVKHVYETRTEEEVEKFWKNREYHKGMDSQHDKILEELLREKNNIRFDVEIL</sequence>
<proteinExistence type="predicted"/>
<gene>
    <name evidence="1" type="ORF">KH327_06020</name>
</gene>